<comment type="caution">
    <text evidence="1">The sequence shown here is derived from an EMBL/GenBank/DDBJ whole genome shotgun (WGS) entry which is preliminary data.</text>
</comment>
<dbReference type="AlphaFoldDB" id="A0A149QR06"/>
<accession>A0A149QR06</accession>
<dbReference type="PATRIC" id="fig|442.7.peg.817"/>
<evidence type="ECO:0000313" key="2">
    <source>
        <dbReference type="Proteomes" id="UP000075573"/>
    </source>
</evidence>
<dbReference type="EMBL" id="LHZB01000119">
    <property type="protein sequence ID" value="KXU99755.1"/>
    <property type="molecule type" value="Genomic_DNA"/>
</dbReference>
<evidence type="ECO:0000313" key="1">
    <source>
        <dbReference type="EMBL" id="KXU99755.1"/>
    </source>
</evidence>
<protein>
    <submittedName>
        <fullName evidence="1">Uncharacterized protein</fullName>
    </submittedName>
</protein>
<dbReference type="Gene3D" id="1.10.1220.10">
    <property type="entry name" value="Met repressor-like"/>
    <property type="match status" value="1"/>
</dbReference>
<name>A0A149QR06_9PROT</name>
<dbReference type="Proteomes" id="UP000075573">
    <property type="component" value="Unassembled WGS sequence"/>
</dbReference>
<dbReference type="Pfam" id="PF04221">
    <property type="entry name" value="RelB"/>
    <property type="match status" value="1"/>
</dbReference>
<organism evidence="1 2">
    <name type="scientific">Gluconobacter potus</name>
    <dbReference type="NCBI Taxonomy" id="2724927"/>
    <lineage>
        <taxon>Bacteria</taxon>
        <taxon>Pseudomonadati</taxon>
        <taxon>Pseudomonadota</taxon>
        <taxon>Alphaproteobacteria</taxon>
        <taxon>Acetobacterales</taxon>
        <taxon>Acetobacteraceae</taxon>
        <taxon>Gluconobacter</taxon>
    </lineage>
</organism>
<dbReference type="GO" id="GO:0006355">
    <property type="term" value="P:regulation of DNA-templated transcription"/>
    <property type="evidence" value="ECO:0007669"/>
    <property type="project" value="InterPro"/>
</dbReference>
<gene>
    <name evidence="1" type="ORF">AD929_13375</name>
</gene>
<dbReference type="RefSeq" id="WP_062497473.1">
    <property type="nucleotide sequence ID" value="NZ_LHZB01000119.1"/>
</dbReference>
<reference evidence="1 2" key="1">
    <citation type="submission" date="2015-06" db="EMBL/GenBank/DDBJ databases">
        <title>Improved classification and identification of acetic acid bacteria using matrix-assisted laser desorption/ionization time-of-flight mass spectrometry; Gluconobacter nephelii and Gluconobacter uchimurae are later heterotypic synonyms of Gluconobacter japonicus and Gluconobacter oxydans, respectively.</title>
        <authorList>
            <person name="Li L."/>
            <person name="Cleenwerck I."/>
            <person name="De Vuyst L."/>
            <person name="Vandamme P."/>
        </authorList>
    </citation>
    <scope>NUCLEOTIDE SEQUENCE [LARGE SCALE GENOMIC DNA]</scope>
    <source>
        <strain evidence="1 2">LMG 1764</strain>
    </source>
</reference>
<dbReference type="InterPro" id="IPR013321">
    <property type="entry name" value="Arc_rbn_hlx_hlx"/>
</dbReference>
<proteinExistence type="predicted"/>
<sequence>MKSNLTPVDSSSLLASEDEQASLMKDALASGDEAKGKHMNDDGKEDVTFFVSEEEKKAFLEVCEQDGVTPSEALEEFFQYIVDNKALPPALVEFQKQKAAAEQP</sequence>
<dbReference type="InterPro" id="IPR007337">
    <property type="entry name" value="RelB/DinJ"/>
</dbReference>